<evidence type="ECO:0000313" key="4">
    <source>
        <dbReference type="Proteomes" id="UP000076154"/>
    </source>
</evidence>
<organism evidence="2 4">
    <name type="scientific">Hypsizygus marmoreus</name>
    <name type="common">White beech mushroom</name>
    <name type="synonym">Agaricus marmoreus</name>
    <dbReference type="NCBI Taxonomy" id="39966"/>
    <lineage>
        <taxon>Eukaryota</taxon>
        <taxon>Fungi</taxon>
        <taxon>Dikarya</taxon>
        <taxon>Basidiomycota</taxon>
        <taxon>Agaricomycotina</taxon>
        <taxon>Agaricomycetes</taxon>
        <taxon>Agaricomycetidae</taxon>
        <taxon>Agaricales</taxon>
        <taxon>Tricholomatineae</taxon>
        <taxon>Lyophyllaceae</taxon>
        <taxon>Hypsizygus</taxon>
    </lineage>
</organism>
<dbReference type="AlphaFoldDB" id="A0A369J6B8"/>
<dbReference type="EMBL" id="LUEZ02000040">
    <property type="protein sequence ID" value="RDB25761.1"/>
    <property type="molecule type" value="Genomic_DNA"/>
</dbReference>
<evidence type="ECO:0000313" key="2">
    <source>
        <dbReference type="EMBL" id="RDB17488.1"/>
    </source>
</evidence>
<name>A0A369J6B8_HYPMA</name>
<dbReference type="InParanoid" id="A0A369J6B8"/>
<proteinExistence type="predicted"/>
<accession>A0A369J6B8</accession>
<dbReference type="Proteomes" id="UP000076154">
    <property type="component" value="Unassembled WGS sequence"/>
</dbReference>
<evidence type="ECO:0000256" key="1">
    <source>
        <dbReference type="SAM" id="MobiDB-lite"/>
    </source>
</evidence>
<reference evidence="2 4" key="1">
    <citation type="submission" date="2018-04" db="EMBL/GenBank/DDBJ databases">
        <title>Whole genome sequencing of Hypsizygus marmoreus.</title>
        <authorList>
            <person name="Choi I.-G."/>
            <person name="Min B."/>
            <person name="Kim J.-G."/>
            <person name="Kim S."/>
            <person name="Oh Y.-L."/>
            <person name="Kong W.-S."/>
            <person name="Park H."/>
            <person name="Jeong J."/>
            <person name="Song E.-S."/>
        </authorList>
    </citation>
    <scope>NUCLEOTIDE SEQUENCE [LARGE SCALE GENOMIC DNA]</scope>
    <source>
        <strain evidence="2 4">51987-8</strain>
    </source>
</reference>
<evidence type="ECO:0000313" key="3">
    <source>
        <dbReference type="EMBL" id="RDB25761.1"/>
    </source>
</evidence>
<keyword evidence="4" id="KW-1185">Reference proteome</keyword>
<protein>
    <submittedName>
        <fullName evidence="2">Uncharacterized protein</fullName>
    </submittedName>
</protein>
<feature type="compositionally biased region" description="Basic and acidic residues" evidence="1">
    <location>
        <begin position="101"/>
        <end position="111"/>
    </location>
</feature>
<feature type="compositionally biased region" description="Polar residues" evidence="1">
    <location>
        <begin position="40"/>
        <end position="49"/>
    </location>
</feature>
<feature type="region of interest" description="Disordered" evidence="1">
    <location>
        <begin position="1"/>
        <end position="111"/>
    </location>
</feature>
<sequence length="111" mass="12306">MASNLPIPRPRIPPGHQASTARRLPLLQEASAVRAPPSSPRNLPQSQPQPMRRPCPLPSLAPASAATCNSRDAKEQELVPDQGGEDGEWQRERRRSPAHHACLDSARRRWK</sequence>
<comment type="caution">
    <text evidence="2">The sequence shown here is derived from an EMBL/GenBank/DDBJ whole genome shotgun (WGS) entry which is preliminary data.</text>
</comment>
<gene>
    <name evidence="2" type="ORF">Hypma_001280</name>
    <name evidence="3" type="ORF">Hypma_006253</name>
</gene>
<dbReference type="EMBL" id="LUEZ02000110">
    <property type="protein sequence ID" value="RDB17488.1"/>
    <property type="molecule type" value="Genomic_DNA"/>
</dbReference>